<feature type="domain" description="Factor of DNA methylation 1-5/IDN2" evidence="2">
    <location>
        <begin position="208"/>
        <end position="339"/>
    </location>
</feature>
<dbReference type="STRING" id="1590841.A0A2R6RRB9"/>
<dbReference type="Gramene" id="PSS32578">
    <property type="protein sequence ID" value="PSS32578"/>
    <property type="gene ID" value="CEY00_Acc02878"/>
</dbReference>
<keyword evidence="4" id="KW-1185">Reference proteome</keyword>
<reference evidence="4" key="2">
    <citation type="journal article" date="2018" name="BMC Genomics">
        <title>A manually annotated Actinidia chinensis var. chinensis (kiwifruit) genome highlights the challenges associated with draft genomes and gene prediction in plants.</title>
        <authorList>
            <person name="Pilkington S.M."/>
            <person name="Crowhurst R."/>
            <person name="Hilario E."/>
            <person name="Nardozza S."/>
            <person name="Fraser L."/>
            <person name="Peng Y."/>
            <person name="Gunaseelan K."/>
            <person name="Simpson R."/>
            <person name="Tahir J."/>
            <person name="Deroles S.C."/>
            <person name="Templeton K."/>
            <person name="Luo Z."/>
            <person name="Davy M."/>
            <person name="Cheng C."/>
            <person name="McNeilage M."/>
            <person name="Scaglione D."/>
            <person name="Liu Y."/>
            <person name="Zhang Q."/>
            <person name="Datson P."/>
            <person name="De Silva N."/>
            <person name="Gardiner S.E."/>
            <person name="Bassett H."/>
            <person name="Chagne D."/>
            <person name="McCallum J."/>
            <person name="Dzierzon H."/>
            <person name="Deng C."/>
            <person name="Wang Y.Y."/>
            <person name="Barron L."/>
            <person name="Manako K."/>
            <person name="Bowen J."/>
            <person name="Foster T.M."/>
            <person name="Erridge Z.A."/>
            <person name="Tiffin H."/>
            <person name="Waite C.N."/>
            <person name="Davies K.M."/>
            <person name="Grierson E.P."/>
            <person name="Laing W.A."/>
            <person name="Kirk R."/>
            <person name="Chen X."/>
            <person name="Wood M."/>
            <person name="Montefiori M."/>
            <person name="Brummell D.A."/>
            <person name="Schwinn K.E."/>
            <person name="Catanach A."/>
            <person name="Fullerton C."/>
            <person name="Li D."/>
            <person name="Meiyalaghan S."/>
            <person name="Nieuwenhuizen N."/>
            <person name="Read N."/>
            <person name="Prakash R."/>
            <person name="Hunter D."/>
            <person name="Zhang H."/>
            <person name="McKenzie M."/>
            <person name="Knabel M."/>
            <person name="Harris A."/>
            <person name="Allan A.C."/>
            <person name="Gleave A."/>
            <person name="Chen A."/>
            <person name="Janssen B.J."/>
            <person name="Plunkett B."/>
            <person name="Ampomah-Dwamena C."/>
            <person name="Voogd C."/>
            <person name="Leif D."/>
            <person name="Lafferty D."/>
            <person name="Souleyre E.J.F."/>
            <person name="Varkonyi-Gasic E."/>
            <person name="Gambi F."/>
            <person name="Hanley J."/>
            <person name="Yao J.L."/>
            <person name="Cheung J."/>
            <person name="David K.M."/>
            <person name="Warren B."/>
            <person name="Marsh K."/>
            <person name="Snowden K.C."/>
            <person name="Lin-Wang K."/>
            <person name="Brian L."/>
            <person name="Martinez-Sanchez M."/>
            <person name="Wang M."/>
            <person name="Ileperuma N."/>
            <person name="Macnee N."/>
            <person name="Campin R."/>
            <person name="McAtee P."/>
            <person name="Drummond R.S.M."/>
            <person name="Espley R.V."/>
            <person name="Ireland H.S."/>
            <person name="Wu R."/>
            <person name="Atkinson R.G."/>
            <person name="Karunairetnam S."/>
            <person name="Bulley S."/>
            <person name="Chunkath S."/>
            <person name="Hanley Z."/>
            <person name="Storey R."/>
            <person name="Thrimawithana A.H."/>
            <person name="Thomson S."/>
            <person name="David C."/>
            <person name="Testolin R."/>
            <person name="Huang H."/>
            <person name="Hellens R.P."/>
            <person name="Schaffer R.J."/>
        </authorList>
    </citation>
    <scope>NUCLEOTIDE SEQUENCE [LARGE SCALE GENOMIC DNA]</scope>
    <source>
        <strain evidence="4">cv. Red5</strain>
    </source>
</reference>
<dbReference type="EMBL" id="NKQK01000003">
    <property type="protein sequence ID" value="PSS32578.1"/>
    <property type="molecule type" value="Genomic_DNA"/>
</dbReference>
<protein>
    <submittedName>
        <fullName evidence="3">Factor of DNA methylation like</fullName>
    </submittedName>
</protein>
<dbReference type="InParanoid" id="A0A2R6RRB9"/>
<evidence type="ECO:0000313" key="3">
    <source>
        <dbReference type="EMBL" id="PSS32578.1"/>
    </source>
</evidence>
<dbReference type="OMA" id="ANKELFC"/>
<evidence type="ECO:0000313" key="4">
    <source>
        <dbReference type="Proteomes" id="UP000241394"/>
    </source>
</evidence>
<feature type="coiled-coil region" evidence="1">
    <location>
        <begin position="100"/>
        <end position="201"/>
    </location>
</feature>
<evidence type="ECO:0000259" key="2">
    <source>
        <dbReference type="Pfam" id="PF03469"/>
    </source>
</evidence>
<dbReference type="Pfam" id="PF03469">
    <property type="entry name" value="XH"/>
    <property type="match status" value="1"/>
</dbReference>
<dbReference type="InterPro" id="IPR045177">
    <property type="entry name" value="FDM1-5/IDN2"/>
</dbReference>
<dbReference type="AlphaFoldDB" id="A0A2R6RRB9"/>
<keyword evidence="1" id="KW-0175">Coiled coil</keyword>
<dbReference type="InterPro" id="IPR005379">
    <property type="entry name" value="FDM1-5/IDN2_XH"/>
</dbReference>
<name>A0A2R6RRB9_ACTCC</name>
<sequence length="341" mass="40638">MENKILEEIQRARRLAVSLVKEVDVKNWRLGEMERKYKKTCATLGRTIVENDKLHQTIQAWEEETRKMELIEKQNEKLKFELVCQASYVHFMKLQNKKLKRDLVRRCQELERATGALEKQKPQVDLEQGNLLVEKEELNTQNTVKSDNYHKLKKELEEKTEEMLCMENLFQTLIYKERMCNDELQDARKEAIRSLQDMLSDRTTLKIKRMGEVDRKPFQEMCLLKCFGRGDWDEMSAKLCSSWEENVKNPHWQPFKNIIIEGREEEVINEDDEKLKELRTECGDEVYKAVATALLELNEYNPSGRYAVPEIWNPKEGRKASLKEIICYISKQWKTNKRKRR</sequence>
<accession>A0A2R6RRB9</accession>
<dbReference type="PANTHER" id="PTHR21596:SF82">
    <property type="entry name" value="FACTOR OF DNA METHYLATION 5-LIKE"/>
    <property type="match status" value="1"/>
</dbReference>
<dbReference type="Proteomes" id="UP000241394">
    <property type="component" value="Chromosome LG3"/>
</dbReference>
<dbReference type="GO" id="GO:0080188">
    <property type="term" value="P:gene silencing by siRNA-directed DNA methylation"/>
    <property type="evidence" value="ECO:0007669"/>
    <property type="project" value="InterPro"/>
</dbReference>
<gene>
    <name evidence="3" type="ORF">CEY00_Acc02878</name>
</gene>
<dbReference type="OrthoDB" id="1892195at2759"/>
<dbReference type="PANTHER" id="PTHR21596">
    <property type="entry name" value="RIBONUCLEASE P SUBUNIT P38"/>
    <property type="match status" value="1"/>
</dbReference>
<proteinExistence type="predicted"/>
<evidence type="ECO:0000256" key="1">
    <source>
        <dbReference type="SAM" id="Coils"/>
    </source>
</evidence>
<reference evidence="3 4" key="1">
    <citation type="submission" date="2017-07" db="EMBL/GenBank/DDBJ databases">
        <title>An improved, manually edited Actinidia chinensis var. chinensis (kiwifruit) genome highlights the challenges associated with draft genomes and gene prediction in plants.</title>
        <authorList>
            <person name="Pilkington S."/>
            <person name="Crowhurst R."/>
            <person name="Hilario E."/>
            <person name="Nardozza S."/>
            <person name="Fraser L."/>
            <person name="Peng Y."/>
            <person name="Gunaseelan K."/>
            <person name="Simpson R."/>
            <person name="Tahir J."/>
            <person name="Deroles S."/>
            <person name="Templeton K."/>
            <person name="Luo Z."/>
            <person name="Davy M."/>
            <person name="Cheng C."/>
            <person name="Mcneilage M."/>
            <person name="Scaglione D."/>
            <person name="Liu Y."/>
            <person name="Zhang Q."/>
            <person name="Datson P."/>
            <person name="De Silva N."/>
            <person name="Gardiner S."/>
            <person name="Bassett H."/>
            <person name="Chagne D."/>
            <person name="Mccallum J."/>
            <person name="Dzierzon H."/>
            <person name="Deng C."/>
            <person name="Wang Y.-Y."/>
            <person name="Barron N."/>
            <person name="Manako K."/>
            <person name="Bowen J."/>
            <person name="Foster T."/>
            <person name="Erridge Z."/>
            <person name="Tiffin H."/>
            <person name="Waite C."/>
            <person name="Davies K."/>
            <person name="Grierson E."/>
            <person name="Laing W."/>
            <person name="Kirk R."/>
            <person name="Chen X."/>
            <person name="Wood M."/>
            <person name="Montefiori M."/>
            <person name="Brummell D."/>
            <person name="Schwinn K."/>
            <person name="Catanach A."/>
            <person name="Fullerton C."/>
            <person name="Li D."/>
            <person name="Meiyalaghan S."/>
            <person name="Nieuwenhuizen N."/>
            <person name="Read N."/>
            <person name="Prakash R."/>
            <person name="Hunter D."/>
            <person name="Zhang H."/>
            <person name="Mckenzie M."/>
            <person name="Knabel M."/>
            <person name="Harris A."/>
            <person name="Allan A."/>
            <person name="Chen A."/>
            <person name="Janssen B."/>
            <person name="Plunkett B."/>
            <person name="Dwamena C."/>
            <person name="Voogd C."/>
            <person name="Leif D."/>
            <person name="Lafferty D."/>
            <person name="Souleyre E."/>
            <person name="Varkonyi-Gasic E."/>
            <person name="Gambi F."/>
            <person name="Hanley J."/>
            <person name="Yao J.-L."/>
            <person name="Cheung J."/>
            <person name="David K."/>
            <person name="Warren B."/>
            <person name="Marsh K."/>
            <person name="Snowden K."/>
            <person name="Lin-Wang K."/>
            <person name="Brian L."/>
            <person name="Martinez-Sanchez M."/>
            <person name="Wang M."/>
            <person name="Ileperuma N."/>
            <person name="Macnee N."/>
            <person name="Campin R."/>
            <person name="Mcatee P."/>
            <person name="Drummond R."/>
            <person name="Espley R."/>
            <person name="Ireland H."/>
            <person name="Wu R."/>
            <person name="Atkinson R."/>
            <person name="Karunairetnam S."/>
            <person name="Bulley S."/>
            <person name="Chunkath S."/>
            <person name="Hanley Z."/>
            <person name="Storey R."/>
            <person name="Thrimawithana A."/>
            <person name="Thomson S."/>
            <person name="David C."/>
            <person name="Testolin R."/>
        </authorList>
    </citation>
    <scope>NUCLEOTIDE SEQUENCE [LARGE SCALE GENOMIC DNA]</scope>
    <source>
        <strain evidence="4">cv. Red5</strain>
        <tissue evidence="3">Young leaf</tissue>
    </source>
</reference>
<organism evidence="3 4">
    <name type="scientific">Actinidia chinensis var. chinensis</name>
    <name type="common">Chinese soft-hair kiwi</name>
    <dbReference type="NCBI Taxonomy" id="1590841"/>
    <lineage>
        <taxon>Eukaryota</taxon>
        <taxon>Viridiplantae</taxon>
        <taxon>Streptophyta</taxon>
        <taxon>Embryophyta</taxon>
        <taxon>Tracheophyta</taxon>
        <taxon>Spermatophyta</taxon>
        <taxon>Magnoliopsida</taxon>
        <taxon>eudicotyledons</taxon>
        <taxon>Gunneridae</taxon>
        <taxon>Pentapetalae</taxon>
        <taxon>asterids</taxon>
        <taxon>Ericales</taxon>
        <taxon>Actinidiaceae</taxon>
        <taxon>Actinidia</taxon>
    </lineage>
</organism>
<comment type="caution">
    <text evidence="3">The sequence shown here is derived from an EMBL/GenBank/DDBJ whole genome shotgun (WGS) entry which is preliminary data.</text>
</comment>